<dbReference type="AlphaFoldDB" id="A0A4Z2GL54"/>
<gene>
    <name evidence="2" type="ORF">EYF80_036263</name>
</gene>
<comment type="caution">
    <text evidence="2">The sequence shown here is derived from an EMBL/GenBank/DDBJ whole genome shotgun (WGS) entry which is preliminary data.</text>
</comment>
<evidence type="ECO:0000313" key="2">
    <source>
        <dbReference type="EMBL" id="TNN53563.1"/>
    </source>
</evidence>
<dbReference type="Proteomes" id="UP000314294">
    <property type="component" value="Unassembled WGS sequence"/>
</dbReference>
<evidence type="ECO:0000313" key="3">
    <source>
        <dbReference type="Proteomes" id="UP000314294"/>
    </source>
</evidence>
<organism evidence="2 3">
    <name type="scientific">Liparis tanakae</name>
    <name type="common">Tanaka's snailfish</name>
    <dbReference type="NCBI Taxonomy" id="230148"/>
    <lineage>
        <taxon>Eukaryota</taxon>
        <taxon>Metazoa</taxon>
        <taxon>Chordata</taxon>
        <taxon>Craniata</taxon>
        <taxon>Vertebrata</taxon>
        <taxon>Euteleostomi</taxon>
        <taxon>Actinopterygii</taxon>
        <taxon>Neopterygii</taxon>
        <taxon>Teleostei</taxon>
        <taxon>Neoteleostei</taxon>
        <taxon>Acanthomorphata</taxon>
        <taxon>Eupercaria</taxon>
        <taxon>Perciformes</taxon>
        <taxon>Cottioidei</taxon>
        <taxon>Cottales</taxon>
        <taxon>Liparidae</taxon>
        <taxon>Liparis</taxon>
    </lineage>
</organism>
<reference evidence="2 3" key="1">
    <citation type="submission" date="2019-03" db="EMBL/GenBank/DDBJ databases">
        <title>First draft genome of Liparis tanakae, snailfish: a comprehensive survey of snailfish specific genes.</title>
        <authorList>
            <person name="Kim W."/>
            <person name="Song I."/>
            <person name="Jeong J.-H."/>
            <person name="Kim D."/>
            <person name="Kim S."/>
            <person name="Ryu S."/>
            <person name="Song J.Y."/>
            <person name="Lee S.K."/>
        </authorList>
    </citation>
    <scope>NUCLEOTIDE SEQUENCE [LARGE SCALE GENOMIC DNA]</scope>
    <source>
        <tissue evidence="2">Muscle</tissue>
    </source>
</reference>
<feature type="region of interest" description="Disordered" evidence="1">
    <location>
        <begin position="1"/>
        <end position="22"/>
    </location>
</feature>
<name>A0A4Z2GL54_9TELE</name>
<sequence length="81" mass="8539">MEGPGEPTVILHSLNDSNGLNGGGGGGNHRVIVYLHVENNPGSPLLWRTERAAGLWERIPAIGFLCTRPSLTGVTVIAAPR</sequence>
<protein>
    <submittedName>
        <fullName evidence="2">Uncharacterized protein</fullName>
    </submittedName>
</protein>
<dbReference type="EMBL" id="SRLO01000513">
    <property type="protein sequence ID" value="TNN53563.1"/>
    <property type="molecule type" value="Genomic_DNA"/>
</dbReference>
<keyword evidence="3" id="KW-1185">Reference proteome</keyword>
<accession>A0A4Z2GL54</accession>
<evidence type="ECO:0000256" key="1">
    <source>
        <dbReference type="SAM" id="MobiDB-lite"/>
    </source>
</evidence>
<proteinExistence type="predicted"/>